<protein>
    <submittedName>
        <fullName evidence="3">Glycosyltransferase WbuB</fullName>
    </submittedName>
</protein>
<evidence type="ECO:0000313" key="4">
    <source>
        <dbReference type="Proteomes" id="UP000230719"/>
    </source>
</evidence>
<gene>
    <name evidence="3" type="ORF">CI114_05420</name>
</gene>
<accession>A0A2G9FBI8</accession>
<keyword evidence="1 3" id="KW-0808">Transferase</keyword>
<dbReference type="InterPro" id="IPR028098">
    <property type="entry name" value="Glyco_trans_4-like_N"/>
</dbReference>
<evidence type="ECO:0000259" key="2">
    <source>
        <dbReference type="Pfam" id="PF13439"/>
    </source>
</evidence>
<dbReference type="Gene3D" id="3.40.50.2000">
    <property type="entry name" value="Glycogen Phosphorylase B"/>
    <property type="match status" value="2"/>
</dbReference>
<reference evidence="3 4" key="1">
    <citation type="submission" date="2017-08" db="EMBL/GenBank/DDBJ databases">
        <title>Analysis of Fusobacterium persistence and antibiotic response in human colorectal.</title>
        <authorList>
            <person name="Bullman S."/>
        </authorList>
    </citation>
    <scope>NUCLEOTIDE SEQUENCE [LARGE SCALE GENOMIC DNA]</scope>
    <source>
        <strain evidence="3 4">P2_CP</strain>
    </source>
</reference>
<dbReference type="PANTHER" id="PTHR46401">
    <property type="entry name" value="GLYCOSYLTRANSFERASE WBBK-RELATED"/>
    <property type="match status" value="1"/>
</dbReference>
<dbReference type="PANTHER" id="PTHR46401:SF2">
    <property type="entry name" value="GLYCOSYLTRANSFERASE WBBK-RELATED"/>
    <property type="match status" value="1"/>
</dbReference>
<dbReference type="SUPFAM" id="SSF53756">
    <property type="entry name" value="UDP-Glycosyltransferase/glycogen phosphorylase"/>
    <property type="match status" value="1"/>
</dbReference>
<dbReference type="EMBL" id="NPND01000013">
    <property type="protein sequence ID" value="PIM91323.1"/>
    <property type="molecule type" value="Genomic_DNA"/>
</dbReference>
<dbReference type="GO" id="GO:0016757">
    <property type="term" value="F:glycosyltransferase activity"/>
    <property type="evidence" value="ECO:0007669"/>
    <property type="project" value="TreeGrafter"/>
</dbReference>
<dbReference type="Pfam" id="PF13692">
    <property type="entry name" value="Glyco_trans_1_4"/>
    <property type="match status" value="1"/>
</dbReference>
<dbReference type="GO" id="GO:0009103">
    <property type="term" value="P:lipopolysaccharide biosynthetic process"/>
    <property type="evidence" value="ECO:0007669"/>
    <property type="project" value="TreeGrafter"/>
</dbReference>
<dbReference type="Pfam" id="PF13439">
    <property type="entry name" value="Glyco_transf_4"/>
    <property type="match status" value="1"/>
</dbReference>
<dbReference type="Proteomes" id="UP000230719">
    <property type="component" value="Unassembled WGS sequence"/>
</dbReference>
<evidence type="ECO:0000313" key="3">
    <source>
        <dbReference type="EMBL" id="PIM91323.1"/>
    </source>
</evidence>
<dbReference type="CDD" id="cd03794">
    <property type="entry name" value="GT4_WbuB-like"/>
    <property type="match status" value="1"/>
</dbReference>
<feature type="domain" description="Glycosyltransferase subfamily 4-like N-terminal" evidence="2">
    <location>
        <begin position="89"/>
        <end position="208"/>
    </location>
</feature>
<organism evidence="3 4">
    <name type="scientific">Fusobacterium animalis</name>
    <dbReference type="NCBI Taxonomy" id="76859"/>
    <lineage>
        <taxon>Bacteria</taxon>
        <taxon>Fusobacteriati</taxon>
        <taxon>Fusobacteriota</taxon>
        <taxon>Fusobacteriia</taxon>
        <taxon>Fusobacteriales</taxon>
        <taxon>Fusobacteriaceae</taxon>
        <taxon>Fusobacterium</taxon>
    </lineage>
</organism>
<dbReference type="RefSeq" id="WP_032839042.1">
    <property type="nucleotide sequence ID" value="NZ_CP056023.1"/>
</dbReference>
<sequence>MNKKNIWLISQYSYPPGKSSWRRHFDLFRHFNKNEYNIDIISGSFLHNSENQHILKENEKERTIDVEGVKYHILRVMSYSKHIDRLIAMIQFFFKVIFFSKKLLKESKPDIIMASSPHPFNGLAGMYLAKKYKCPFIIEIRDLWPETWVAMGATTRKSILYKIFAYIEKKLYKNANKIVTLTANKDYYTSIGIDEKKVEIISNGVDLESYDSNLKEYRSPLTFSKDNFNILYTGSHSQGDALDVLIETAELLSEEKIVFHLVGEGVIKEELKKIVEKNNINNVKFYDVVKKYEIPSLLKESDAVIMLLRDIPLYKYGMSPNKMYEYLASTKPIIFSGSVANDMVKEANAGISVEAENSKELKEAILSLEKMTIDERETLGKNGRKYVEENYDTKVLSKKIEKIILNLLEDKNV</sequence>
<proteinExistence type="predicted"/>
<evidence type="ECO:0000256" key="1">
    <source>
        <dbReference type="ARBA" id="ARBA00022679"/>
    </source>
</evidence>
<dbReference type="AlphaFoldDB" id="A0A2G9FBI8"/>
<name>A0A2G9FBI8_9FUSO</name>
<comment type="caution">
    <text evidence="3">The sequence shown here is derived from an EMBL/GenBank/DDBJ whole genome shotgun (WGS) entry which is preliminary data.</text>
</comment>